<feature type="region of interest" description="Disordered" evidence="1">
    <location>
        <begin position="28"/>
        <end position="53"/>
    </location>
</feature>
<accession>A0ABS9RR58</accession>
<dbReference type="EMBL" id="JAKVPY010000004">
    <property type="protein sequence ID" value="MCH4562326.1"/>
    <property type="molecule type" value="Genomic_DNA"/>
</dbReference>
<organism evidence="3 4">
    <name type="scientific">Halomonas flagellata</name>
    <dbReference type="NCBI Taxonomy" id="2920385"/>
    <lineage>
        <taxon>Bacteria</taxon>
        <taxon>Pseudomonadati</taxon>
        <taxon>Pseudomonadota</taxon>
        <taxon>Gammaproteobacteria</taxon>
        <taxon>Oceanospirillales</taxon>
        <taxon>Halomonadaceae</taxon>
        <taxon>Halomonas</taxon>
    </lineage>
</organism>
<comment type="caution">
    <text evidence="3">The sequence shown here is derived from an EMBL/GenBank/DDBJ whole genome shotgun (WGS) entry which is preliminary data.</text>
</comment>
<evidence type="ECO:0000256" key="2">
    <source>
        <dbReference type="SAM" id="SignalP"/>
    </source>
</evidence>
<reference evidence="3 4" key="1">
    <citation type="submission" date="2022-02" db="EMBL/GenBank/DDBJ databases">
        <title>Halomonas fukangensis sp. nov., a halophilic bacterium isolated from a bulk soil of Kalidium foliatum at Fukang.</title>
        <authorList>
            <person name="Huang Y."/>
        </authorList>
    </citation>
    <scope>NUCLEOTIDE SEQUENCE [LARGE SCALE GENOMIC DNA]</scope>
    <source>
        <strain evidence="3 4">EGI 63088</strain>
    </source>
</reference>
<evidence type="ECO:0000313" key="4">
    <source>
        <dbReference type="Proteomes" id="UP001202117"/>
    </source>
</evidence>
<dbReference type="RefSeq" id="WP_240567163.1">
    <property type="nucleotide sequence ID" value="NZ_JAKVPY010000004.1"/>
</dbReference>
<evidence type="ECO:0000256" key="1">
    <source>
        <dbReference type="SAM" id="MobiDB-lite"/>
    </source>
</evidence>
<sequence>MACTAKQVVSATGLVSLLGCSLAWAQPAPQDQGGTPVQPVGQRPPPQEAAPPEVQSIPEIGGVLTPRGQLVLEPEFQYSHTSVNRLTFRGVEILSTLQIGVLTADDIDRDTLGAALTGRLGVTDRLELELRLPYLYRQDKIANDVEEPPFRLEREETGNDLGDIEVAAHYQLNRGLDGMPFFVGNLRYKSTTGQGPFDVDRDANGLEEELATGSGFHAIEPSLTVLFPSAPAVYFANLGYQFHLEDDVNEPVGDFVVEKVDPGDAARLSFGMAYSINPKTSFTLGYKNDFIVETETTFVDPDTGVSTTEDSGTLNVGSLLLGWSYQFNQDAALNLNLELGVTDDAPDAMLTLRAPFGMNVF</sequence>
<keyword evidence="4" id="KW-1185">Reference proteome</keyword>
<evidence type="ECO:0000313" key="3">
    <source>
        <dbReference type="EMBL" id="MCH4562326.1"/>
    </source>
</evidence>
<feature type="compositionally biased region" description="Low complexity" evidence="1">
    <location>
        <begin position="29"/>
        <end position="41"/>
    </location>
</feature>
<gene>
    <name evidence="3" type="ORF">MKP05_04160</name>
</gene>
<name>A0ABS9RR58_9GAMM</name>
<keyword evidence="2" id="KW-0732">Signal</keyword>
<proteinExistence type="predicted"/>
<dbReference type="Proteomes" id="UP001202117">
    <property type="component" value="Unassembled WGS sequence"/>
</dbReference>
<feature type="signal peptide" evidence="2">
    <location>
        <begin position="1"/>
        <end position="25"/>
    </location>
</feature>
<protein>
    <submittedName>
        <fullName evidence="3">DUF481 domain-containing protein</fullName>
    </submittedName>
</protein>
<dbReference type="PROSITE" id="PS51257">
    <property type="entry name" value="PROKAR_LIPOPROTEIN"/>
    <property type="match status" value="1"/>
</dbReference>
<feature type="chain" id="PRO_5045365949" evidence="2">
    <location>
        <begin position="26"/>
        <end position="361"/>
    </location>
</feature>